<comment type="subcellular location">
    <subcellularLocation>
        <location evidence="1">Membrane</location>
        <topology evidence="1">Multi-pass membrane protein</topology>
    </subcellularLocation>
</comment>
<feature type="domain" description="Glycosyltransferase 2-like" evidence="8">
    <location>
        <begin position="26"/>
        <end position="159"/>
    </location>
</feature>
<dbReference type="InterPro" id="IPR001173">
    <property type="entry name" value="Glyco_trans_2-like"/>
</dbReference>
<feature type="transmembrane region" description="Helical" evidence="7">
    <location>
        <begin position="248"/>
        <end position="268"/>
    </location>
</feature>
<evidence type="ECO:0000256" key="1">
    <source>
        <dbReference type="ARBA" id="ARBA00004141"/>
    </source>
</evidence>
<organism evidence="9 10">
    <name type="scientific">Accumulibacter regalis</name>
    <dbReference type="NCBI Taxonomy" id="522306"/>
    <lineage>
        <taxon>Bacteria</taxon>
        <taxon>Pseudomonadati</taxon>
        <taxon>Pseudomonadota</taxon>
        <taxon>Betaproteobacteria</taxon>
        <taxon>Candidatus Accumulibacter</taxon>
    </lineage>
</organism>
<keyword evidence="2 9" id="KW-0328">Glycosyltransferase</keyword>
<reference evidence="9" key="1">
    <citation type="submission" date="2014-02" db="EMBL/GenBank/DDBJ databases">
        <title>Expanding our view of genomic diversity in Candidatus Accumulibacter clades.</title>
        <authorList>
            <person name="Skennerton C.T."/>
            <person name="Barr J.J."/>
            <person name="Slater F.R."/>
            <person name="Bond P.L."/>
            <person name="Tyson G.W."/>
        </authorList>
    </citation>
    <scope>NUCLEOTIDE SEQUENCE [LARGE SCALE GENOMIC DNA]</scope>
</reference>
<dbReference type="PATRIC" id="fig|1454004.3.peg.2263"/>
<dbReference type="InterPro" id="IPR029044">
    <property type="entry name" value="Nucleotide-diphossugar_trans"/>
</dbReference>
<evidence type="ECO:0000256" key="7">
    <source>
        <dbReference type="SAM" id="Phobius"/>
    </source>
</evidence>
<dbReference type="GO" id="GO:0016757">
    <property type="term" value="F:glycosyltransferase activity"/>
    <property type="evidence" value="ECO:0007669"/>
    <property type="project" value="UniProtKB-KW"/>
</dbReference>
<evidence type="ECO:0000256" key="2">
    <source>
        <dbReference type="ARBA" id="ARBA00022676"/>
    </source>
</evidence>
<evidence type="ECO:0000256" key="6">
    <source>
        <dbReference type="ARBA" id="ARBA00023136"/>
    </source>
</evidence>
<dbReference type="AlphaFoldDB" id="A0A011RAU7"/>
<dbReference type="GO" id="GO:0005886">
    <property type="term" value="C:plasma membrane"/>
    <property type="evidence" value="ECO:0007669"/>
    <property type="project" value="TreeGrafter"/>
</dbReference>
<dbReference type="STRING" id="1454004.AW11_02185"/>
<evidence type="ECO:0000313" key="9">
    <source>
        <dbReference type="EMBL" id="EXI88299.1"/>
    </source>
</evidence>
<name>A0A011RAU7_ACCRE</name>
<dbReference type="Proteomes" id="UP000022141">
    <property type="component" value="Unassembled WGS sequence"/>
</dbReference>
<dbReference type="Pfam" id="PF00535">
    <property type="entry name" value="Glycos_transf_2"/>
    <property type="match status" value="1"/>
</dbReference>
<evidence type="ECO:0000256" key="5">
    <source>
        <dbReference type="ARBA" id="ARBA00022989"/>
    </source>
</evidence>
<dbReference type="PANTHER" id="PTHR48090">
    <property type="entry name" value="UNDECAPRENYL-PHOSPHATE 4-DEOXY-4-FORMAMIDO-L-ARABINOSE TRANSFERASE-RELATED"/>
    <property type="match status" value="1"/>
</dbReference>
<dbReference type="CDD" id="cd04187">
    <property type="entry name" value="DPM1_like_bac"/>
    <property type="match status" value="1"/>
</dbReference>
<keyword evidence="10" id="KW-1185">Reference proteome</keyword>
<evidence type="ECO:0000259" key="8">
    <source>
        <dbReference type="Pfam" id="PF00535"/>
    </source>
</evidence>
<comment type="caution">
    <text evidence="9">The sequence shown here is derived from an EMBL/GenBank/DDBJ whole genome shotgun (WGS) entry which is preliminary data.</text>
</comment>
<gene>
    <name evidence="9" type="primary">pimF</name>
    <name evidence="9" type="ORF">AW11_02185</name>
</gene>
<dbReference type="EC" id="2.4.-.-" evidence="9"/>
<dbReference type="InterPro" id="IPR050256">
    <property type="entry name" value="Glycosyltransferase_2"/>
</dbReference>
<dbReference type="EMBL" id="JEMY01000027">
    <property type="protein sequence ID" value="EXI88299.1"/>
    <property type="molecule type" value="Genomic_DNA"/>
</dbReference>
<keyword evidence="5 7" id="KW-1133">Transmembrane helix</keyword>
<proteinExistence type="predicted"/>
<evidence type="ECO:0000313" key="10">
    <source>
        <dbReference type="Proteomes" id="UP000022141"/>
    </source>
</evidence>
<accession>A0A011RAU7</accession>
<keyword evidence="3 9" id="KW-0808">Transferase</keyword>
<sequence length="328" mass="36640">MPPTTLIAPSAHPADALSDRTRPQISLISTMYRSRPFLEEFLASCLEALRQIPIEDFEIVLVNDGSPDDSLEYVLGRRQDIPRLVIVDLSRNFGHHHALHAGLQHSRGDLVFLIDCDLEVSPMTLPAFYQKQQESGCDLVFGYQESRKGGWFEKISGGLFWKGFNLLSETKIPESIVTERIMTRRFVDALLQMGDRNLFLGGMMSWTGFAQVGLVVEKKQRSGESTYTLVKRIELMLNAVSSFSSQPLVWLFNVGAAITATSVAYVLYLVARKLLWGDTLLGFTSVMALVAISLGILTTAIGIVGIYLGKVFNQVQNRPTYVVKDIYR</sequence>
<evidence type="ECO:0000256" key="4">
    <source>
        <dbReference type="ARBA" id="ARBA00022692"/>
    </source>
</evidence>
<dbReference type="eggNOG" id="COG1216">
    <property type="taxonomic scope" value="Bacteria"/>
</dbReference>
<protein>
    <submittedName>
        <fullName evidence="9">Glycosyltransferase</fullName>
        <ecNumber evidence="9">2.4.-.-</ecNumber>
    </submittedName>
</protein>
<dbReference type="PANTHER" id="PTHR48090:SF1">
    <property type="entry name" value="PROPHAGE BACTOPRENOL GLUCOSYL TRANSFERASE HOMOLOG"/>
    <property type="match status" value="1"/>
</dbReference>
<evidence type="ECO:0000256" key="3">
    <source>
        <dbReference type="ARBA" id="ARBA00022679"/>
    </source>
</evidence>
<feature type="transmembrane region" description="Helical" evidence="7">
    <location>
        <begin position="280"/>
        <end position="308"/>
    </location>
</feature>
<dbReference type="Gene3D" id="3.90.550.10">
    <property type="entry name" value="Spore Coat Polysaccharide Biosynthesis Protein SpsA, Chain A"/>
    <property type="match status" value="1"/>
</dbReference>
<dbReference type="SUPFAM" id="SSF53448">
    <property type="entry name" value="Nucleotide-diphospho-sugar transferases"/>
    <property type="match status" value="1"/>
</dbReference>
<keyword evidence="4 7" id="KW-0812">Transmembrane</keyword>
<keyword evidence="6 7" id="KW-0472">Membrane</keyword>